<evidence type="ECO:0000313" key="1">
    <source>
        <dbReference type="EMBL" id="SHK81862.1"/>
    </source>
</evidence>
<name>A0A1M6VK31_SELRU</name>
<proteinExistence type="predicted"/>
<dbReference type="RefSeq" id="WP_073090758.1">
    <property type="nucleotide sequence ID" value="NZ_FRBC01000019.1"/>
</dbReference>
<reference evidence="1 2" key="1">
    <citation type="submission" date="2016-11" db="EMBL/GenBank/DDBJ databases">
        <authorList>
            <person name="Jaros S."/>
            <person name="Januszkiewicz K."/>
            <person name="Wedrychowicz H."/>
        </authorList>
    </citation>
    <scope>NUCLEOTIDE SEQUENCE [LARGE SCALE GENOMIC DNA]</scope>
    <source>
        <strain evidence="1 2">HD4</strain>
    </source>
</reference>
<organism evidence="1 2">
    <name type="scientific">Selenomonas ruminantium</name>
    <dbReference type="NCBI Taxonomy" id="971"/>
    <lineage>
        <taxon>Bacteria</taxon>
        <taxon>Bacillati</taxon>
        <taxon>Bacillota</taxon>
        <taxon>Negativicutes</taxon>
        <taxon>Selenomonadales</taxon>
        <taxon>Selenomonadaceae</taxon>
        <taxon>Selenomonas</taxon>
    </lineage>
</organism>
<dbReference type="Proteomes" id="UP000184263">
    <property type="component" value="Unassembled WGS sequence"/>
</dbReference>
<evidence type="ECO:0000313" key="2">
    <source>
        <dbReference type="Proteomes" id="UP000184263"/>
    </source>
</evidence>
<dbReference type="AlphaFoldDB" id="A0A1M6VK31"/>
<dbReference type="EMBL" id="FRBC01000019">
    <property type="protein sequence ID" value="SHK81862.1"/>
    <property type="molecule type" value="Genomic_DNA"/>
</dbReference>
<protein>
    <submittedName>
        <fullName evidence="1">Uncharacterized protein</fullName>
    </submittedName>
</protein>
<gene>
    <name evidence="1" type="ORF">SAMN05216582_11910</name>
</gene>
<accession>A0A1M6VK31</accession>
<sequence>MGKIYDFVTRNFTKETPITLKALEKELPEVAKLGILFPDRMEYSSFEEMNEKVSIPRYEFDYLTEALDKLVCLAKRGNFIDEETFKANILMCMGITEKIYG</sequence>